<dbReference type="AlphaFoldDB" id="A0AAV6VU61"/>
<evidence type="ECO:0000313" key="5">
    <source>
        <dbReference type="Proteomes" id="UP000827092"/>
    </source>
</evidence>
<protein>
    <recommendedName>
        <fullName evidence="3">AB hydrolase-1 domain-containing protein</fullName>
    </recommendedName>
</protein>
<feature type="transmembrane region" description="Helical" evidence="2">
    <location>
        <begin position="35"/>
        <end position="57"/>
    </location>
</feature>
<dbReference type="EMBL" id="JAFNEN010000026">
    <property type="protein sequence ID" value="KAG8199583.1"/>
    <property type="molecule type" value="Genomic_DNA"/>
</dbReference>
<evidence type="ECO:0000259" key="3">
    <source>
        <dbReference type="Pfam" id="PF00561"/>
    </source>
</evidence>
<feature type="domain" description="AB hydrolase-1" evidence="3">
    <location>
        <begin position="130"/>
        <end position="238"/>
    </location>
</feature>
<dbReference type="PANTHER" id="PTHR12277:SF194">
    <property type="entry name" value="FI04476P"/>
    <property type="match status" value="1"/>
</dbReference>
<dbReference type="Pfam" id="PF00561">
    <property type="entry name" value="Abhydrolase_1"/>
    <property type="match status" value="1"/>
</dbReference>
<evidence type="ECO:0000256" key="2">
    <source>
        <dbReference type="SAM" id="Phobius"/>
    </source>
</evidence>
<name>A0AAV6VU61_9ARAC</name>
<keyword evidence="2" id="KW-1133">Transmembrane helix</keyword>
<dbReference type="PANTHER" id="PTHR12277">
    <property type="entry name" value="ALPHA/BETA HYDROLASE DOMAIN-CONTAINING PROTEIN"/>
    <property type="match status" value="1"/>
</dbReference>
<proteinExistence type="predicted"/>
<dbReference type="GO" id="GO:0052651">
    <property type="term" value="P:monoacylglycerol catabolic process"/>
    <property type="evidence" value="ECO:0007669"/>
    <property type="project" value="TreeGrafter"/>
</dbReference>
<dbReference type="InterPro" id="IPR029058">
    <property type="entry name" value="AB_hydrolase_fold"/>
</dbReference>
<dbReference type="SUPFAM" id="SSF53474">
    <property type="entry name" value="alpha/beta-Hydrolases"/>
    <property type="match status" value="1"/>
</dbReference>
<reference evidence="4 5" key="1">
    <citation type="journal article" date="2022" name="Nat. Ecol. Evol.">
        <title>A masculinizing supergene underlies an exaggerated male reproductive morph in a spider.</title>
        <authorList>
            <person name="Hendrickx F."/>
            <person name="De Corte Z."/>
            <person name="Sonet G."/>
            <person name="Van Belleghem S.M."/>
            <person name="Kostlbacher S."/>
            <person name="Vangestel C."/>
        </authorList>
    </citation>
    <scope>NUCLEOTIDE SEQUENCE [LARGE SCALE GENOMIC DNA]</scope>
    <source>
        <strain evidence="4">W744_W776</strain>
    </source>
</reference>
<dbReference type="InterPro" id="IPR000073">
    <property type="entry name" value="AB_hydrolase_1"/>
</dbReference>
<dbReference type="Proteomes" id="UP000827092">
    <property type="component" value="Unassembled WGS sequence"/>
</dbReference>
<keyword evidence="5" id="KW-1185">Reference proteome</keyword>
<organism evidence="4 5">
    <name type="scientific">Oedothorax gibbosus</name>
    <dbReference type="NCBI Taxonomy" id="931172"/>
    <lineage>
        <taxon>Eukaryota</taxon>
        <taxon>Metazoa</taxon>
        <taxon>Ecdysozoa</taxon>
        <taxon>Arthropoda</taxon>
        <taxon>Chelicerata</taxon>
        <taxon>Arachnida</taxon>
        <taxon>Araneae</taxon>
        <taxon>Araneomorphae</taxon>
        <taxon>Entelegynae</taxon>
        <taxon>Araneoidea</taxon>
        <taxon>Linyphiidae</taxon>
        <taxon>Erigoninae</taxon>
        <taxon>Oedothorax</taxon>
    </lineage>
</organism>
<comment type="caution">
    <text evidence="4">The sequence shown here is derived from an EMBL/GenBank/DDBJ whole genome shotgun (WGS) entry which is preliminary data.</text>
</comment>
<evidence type="ECO:0000256" key="1">
    <source>
        <dbReference type="SAM" id="MobiDB-lite"/>
    </source>
</evidence>
<dbReference type="GO" id="GO:0047372">
    <property type="term" value="F:monoacylglycerol lipase activity"/>
    <property type="evidence" value="ECO:0007669"/>
    <property type="project" value="TreeGrafter"/>
</dbReference>
<dbReference type="GO" id="GO:0005789">
    <property type="term" value="C:endoplasmic reticulum membrane"/>
    <property type="evidence" value="ECO:0007669"/>
    <property type="project" value="TreeGrafter"/>
</dbReference>
<keyword evidence="2" id="KW-0812">Transmembrane</keyword>
<dbReference type="GO" id="GO:0004622">
    <property type="term" value="F:phosphatidylcholine lysophospholipase activity"/>
    <property type="evidence" value="ECO:0007669"/>
    <property type="project" value="TreeGrafter"/>
</dbReference>
<keyword evidence="2" id="KW-0472">Membrane</keyword>
<sequence length="366" mass="40555">MVRKRTGGNVAEGAKSKKPTVHSQKAKPTNGSRNIILAVIFLIVFVLYVIIPLAVYYSPAVRRHAVFLNYISLSREGNLSVPTESGLKCSRNLYIGSEDGLRLGAWHIPPLSKCKEDGSPSASDFNDGRPVFLYLHGNAGTRGGGHRVKLYKLLAEQVDAHVLAFDYRGFGDSSNVNPTENGLVQDTNRVYDWLRKQHVDPSRILVWGHSLGTGVGVAFLNSLAESPSKPGALILEAPFTKIIEAAKYHPISIFHRYMPFFETLIANPIGDEETGFDSIGRIHQVSCPLLILHAEDDGFVPFEHGKILYEEALRHPKRKSLRPEDTQFVGFDGKFDLGHKNIYKSPDLPSIITKFIKNIGSKSKLV</sequence>
<accession>A0AAV6VU61</accession>
<evidence type="ECO:0000313" key="4">
    <source>
        <dbReference type="EMBL" id="KAG8199583.1"/>
    </source>
</evidence>
<dbReference type="GO" id="GO:0006660">
    <property type="term" value="P:phosphatidylserine catabolic process"/>
    <property type="evidence" value="ECO:0007669"/>
    <property type="project" value="TreeGrafter"/>
</dbReference>
<dbReference type="Gene3D" id="3.40.50.1820">
    <property type="entry name" value="alpha/beta hydrolase"/>
    <property type="match status" value="1"/>
</dbReference>
<gene>
    <name evidence="4" type="ORF">JTE90_009420</name>
</gene>
<feature type="region of interest" description="Disordered" evidence="1">
    <location>
        <begin position="1"/>
        <end position="28"/>
    </location>
</feature>